<keyword evidence="2" id="KW-1185">Reference proteome</keyword>
<evidence type="ECO:0000313" key="2">
    <source>
        <dbReference type="Proteomes" id="UP001293593"/>
    </source>
</evidence>
<name>A0AAE1JVD9_9FABA</name>
<gene>
    <name evidence="1" type="ORF">QN277_019294</name>
</gene>
<dbReference type="Proteomes" id="UP001293593">
    <property type="component" value="Unassembled WGS sequence"/>
</dbReference>
<accession>A0AAE1JVD9</accession>
<sequence>MKCYEEFALGLHYKYGTRCPLPADRRLKTRVPCPTCLCFLADTRYLVPDVSGPQGHRKRCRLSSYNFDADLMIILQDNS</sequence>
<dbReference type="AlphaFoldDB" id="A0AAE1JVD9"/>
<protein>
    <submittedName>
        <fullName evidence="1">Uncharacterized protein</fullName>
    </submittedName>
</protein>
<dbReference type="EMBL" id="JAWXYG010000004">
    <property type="protein sequence ID" value="KAK4276333.1"/>
    <property type="molecule type" value="Genomic_DNA"/>
</dbReference>
<proteinExistence type="predicted"/>
<comment type="caution">
    <text evidence="1">The sequence shown here is derived from an EMBL/GenBank/DDBJ whole genome shotgun (WGS) entry which is preliminary data.</text>
</comment>
<reference evidence="1" key="1">
    <citation type="submission" date="2023-10" db="EMBL/GenBank/DDBJ databases">
        <title>Chromosome-level genome of the transformable northern wattle, Acacia crassicarpa.</title>
        <authorList>
            <person name="Massaro I."/>
            <person name="Sinha N.R."/>
            <person name="Poethig S."/>
            <person name="Leichty A.R."/>
        </authorList>
    </citation>
    <scope>NUCLEOTIDE SEQUENCE</scope>
    <source>
        <strain evidence="1">Acra3RX</strain>
        <tissue evidence="1">Leaf</tissue>
    </source>
</reference>
<organism evidence="1 2">
    <name type="scientific">Acacia crassicarpa</name>
    <name type="common">northern wattle</name>
    <dbReference type="NCBI Taxonomy" id="499986"/>
    <lineage>
        <taxon>Eukaryota</taxon>
        <taxon>Viridiplantae</taxon>
        <taxon>Streptophyta</taxon>
        <taxon>Embryophyta</taxon>
        <taxon>Tracheophyta</taxon>
        <taxon>Spermatophyta</taxon>
        <taxon>Magnoliopsida</taxon>
        <taxon>eudicotyledons</taxon>
        <taxon>Gunneridae</taxon>
        <taxon>Pentapetalae</taxon>
        <taxon>rosids</taxon>
        <taxon>fabids</taxon>
        <taxon>Fabales</taxon>
        <taxon>Fabaceae</taxon>
        <taxon>Caesalpinioideae</taxon>
        <taxon>mimosoid clade</taxon>
        <taxon>Acacieae</taxon>
        <taxon>Acacia</taxon>
    </lineage>
</organism>
<evidence type="ECO:0000313" key="1">
    <source>
        <dbReference type="EMBL" id="KAK4276333.1"/>
    </source>
</evidence>